<dbReference type="EMBL" id="LT598447">
    <property type="protein sequence ID" value="SCV05401.1"/>
    <property type="molecule type" value="Genomic_DNA"/>
</dbReference>
<evidence type="ECO:0000313" key="4">
    <source>
        <dbReference type="Proteomes" id="UP000189911"/>
    </source>
</evidence>
<dbReference type="InterPro" id="IPR019446">
    <property type="entry name" value="BMT5-like"/>
</dbReference>
<feature type="compositionally biased region" description="Polar residues" evidence="1">
    <location>
        <begin position="42"/>
        <end position="52"/>
    </location>
</feature>
<name>A0A1G4KLE5_9SACH</name>
<gene>
    <name evidence="3" type="ORF">LANO_0H06678G</name>
</gene>
<dbReference type="Proteomes" id="UP000189911">
    <property type="component" value="Chromosome H"/>
</dbReference>
<dbReference type="PANTHER" id="PTHR11538:SF26">
    <property type="entry name" value="FERREDOXIN-FOLD ANTICODON-BINDING DOMAIN-CONTAINING PROTEIN 1"/>
    <property type="match status" value="1"/>
</dbReference>
<reference evidence="4" key="1">
    <citation type="submission" date="2016-03" db="EMBL/GenBank/DDBJ databases">
        <authorList>
            <person name="Devillers Hugo."/>
        </authorList>
    </citation>
    <scope>NUCLEOTIDE SEQUENCE [LARGE SCALE GENOMIC DNA]</scope>
</reference>
<evidence type="ECO:0000313" key="3">
    <source>
        <dbReference type="EMBL" id="SCV05401.1"/>
    </source>
</evidence>
<dbReference type="Pfam" id="PF10354">
    <property type="entry name" value="BMT5-like"/>
    <property type="match status" value="1"/>
</dbReference>
<dbReference type="PANTHER" id="PTHR11538">
    <property type="entry name" value="PHENYLALANYL-TRNA SYNTHETASE"/>
    <property type="match status" value="1"/>
</dbReference>
<feature type="region of interest" description="Disordered" evidence="1">
    <location>
        <begin position="1"/>
        <end position="53"/>
    </location>
</feature>
<feature type="compositionally biased region" description="Basic and acidic residues" evidence="1">
    <location>
        <begin position="22"/>
        <end position="39"/>
    </location>
</feature>
<protein>
    <submittedName>
        <fullName evidence="3">LANO_0H06678g1_1</fullName>
    </submittedName>
</protein>
<dbReference type="GO" id="GO:0005737">
    <property type="term" value="C:cytoplasm"/>
    <property type="evidence" value="ECO:0007669"/>
    <property type="project" value="TreeGrafter"/>
</dbReference>
<sequence>MGRKLKGKIGSKGLKGSLLRHQALEQSKKKTKSKQEHALHKNQPTKASLESRASQREAAGKLIPFEKDSTLLLVGEGDFSFSRAIIMQDYIKAKNLIVTSFDASVSELNLKYPHSFPENYEFLVQNGVKILFRIDATNLLKSFKLSKKTTWPKVVGAEWAIKKVENIMFNFPHTGKGIKDQDKNIRDHQELVAGFLASSKLFFKNVNRIPLSGSAQTYTQGYDLDEKKANDKVTADGYGNVLLTVFTGEPYDSWQLKSLAKTTGWKVERSSKFQWENYPEYAHKRTNSEQDTTKPALDRDARTYTFEIYDKTKHSKAGKLQKLESDEE</sequence>
<dbReference type="OrthoDB" id="273345at2759"/>
<evidence type="ECO:0000256" key="1">
    <source>
        <dbReference type="SAM" id="MobiDB-lite"/>
    </source>
</evidence>
<keyword evidence="4" id="KW-1185">Reference proteome</keyword>
<proteinExistence type="predicted"/>
<feature type="compositionally biased region" description="Low complexity" evidence="1">
    <location>
        <begin position="11"/>
        <end position="20"/>
    </location>
</feature>
<dbReference type="GO" id="GO:0070475">
    <property type="term" value="P:rRNA base methylation"/>
    <property type="evidence" value="ECO:0007669"/>
    <property type="project" value="InterPro"/>
</dbReference>
<evidence type="ECO:0000259" key="2">
    <source>
        <dbReference type="Pfam" id="PF10354"/>
    </source>
</evidence>
<feature type="domain" description="25S rRNA (uridine-N(3))-methyltransferase BMT5-like" evidence="2">
    <location>
        <begin position="72"/>
        <end position="285"/>
    </location>
</feature>
<dbReference type="AlphaFoldDB" id="A0A1G4KLE5"/>
<accession>A0A1G4KLE5</accession>
<dbReference type="GO" id="GO:0070042">
    <property type="term" value="F:rRNA (uridine-N3-)-methyltransferase activity"/>
    <property type="evidence" value="ECO:0007669"/>
    <property type="project" value="InterPro"/>
</dbReference>
<organism evidence="3 4">
    <name type="scientific">Lachancea nothofagi CBS 11611</name>
    <dbReference type="NCBI Taxonomy" id="1266666"/>
    <lineage>
        <taxon>Eukaryota</taxon>
        <taxon>Fungi</taxon>
        <taxon>Dikarya</taxon>
        <taxon>Ascomycota</taxon>
        <taxon>Saccharomycotina</taxon>
        <taxon>Saccharomycetes</taxon>
        <taxon>Saccharomycetales</taxon>
        <taxon>Saccharomycetaceae</taxon>
        <taxon>Lachancea</taxon>
    </lineage>
</organism>